<feature type="region of interest" description="Disordered" evidence="7">
    <location>
        <begin position="127"/>
        <end position="173"/>
    </location>
</feature>
<evidence type="ECO:0000313" key="9">
    <source>
        <dbReference type="EMBL" id="KAF6200720.1"/>
    </source>
</evidence>
<comment type="caution">
    <text evidence="9">The sequence shown here is derived from an EMBL/GenBank/DDBJ whole genome shotgun (WGS) entry which is preliminary data.</text>
</comment>
<keyword evidence="5" id="KW-0687">Ribonucleoprotein</keyword>
<reference evidence="9" key="1">
    <citation type="journal article" date="2021" name="Mol. Ecol. Resour.">
        <title>Apolygus lucorum genome provides insights into omnivorousness and mesophyll feeding.</title>
        <authorList>
            <person name="Liu Y."/>
            <person name="Liu H."/>
            <person name="Wang H."/>
            <person name="Huang T."/>
            <person name="Liu B."/>
            <person name="Yang B."/>
            <person name="Yin L."/>
            <person name="Li B."/>
            <person name="Zhang Y."/>
            <person name="Zhang S."/>
            <person name="Jiang F."/>
            <person name="Zhang X."/>
            <person name="Ren Y."/>
            <person name="Wang B."/>
            <person name="Wang S."/>
            <person name="Lu Y."/>
            <person name="Wu K."/>
            <person name="Fan W."/>
            <person name="Wang G."/>
        </authorList>
    </citation>
    <scope>NUCLEOTIDE SEQUENCE</scope>
    <source>
        <strain evidence="9">12Hb</strain>
    </source>
</reference>
<dbReference type="OrthoDB" id="10012356at2759"/>
<evidence type="ECO:0000256" key="2">
    <source>
        <dbReference type="ARBA" id="ARBA00009864"/>
    </source>
</evidence>
<evidence type="ECO:0000256" key="3">
    <source>
        <dbReference type="ARBA" id="ARBA00022980"/>
    </source>
</evidence>
<dbReference type="Proteomes" id="UP000466442">
    <property type="component" value="Unassembled WGS sequence"/>
</dbReference>
<dbReference type="GO" id="GO:0003735">
    <property type="term" value="F:structural constituent of ribosome"/>
    <property type="evidence" value="ECO:0007669"/>
    <property type="project" value="InterPro"/>
</dbReference>
<keyword evidence="4" id="KW-0496">Mitochondrion</keyword>
<sequence>MAHSRLERIGTIYTRVTGLIRSGAMSLEDRPLWYEIYQAFPPATPPRYDNPAPKGEIRKIFFPEDTLRAKFYQKLPSAPATSLNEDGRPSACQNFLDNCRRIADSKGVSLEQAFDEALATTKEALIASRSEARSKSEVRTSRAPKTPKQPADIGGIFSEQPPSADSTPPPKST</sequence>
<evidence type="ECO:0000256" key="1">
    <source>
        <dbReference type="ARBA" id="ARBA00004173"/>
    </source>
</evidence>
<evidence type="ECO:0000259" key="8">
    <source>
        <dbReference type="Pfam" id="PF10484"/>
    </source>
</evidence>
<dbReference type="InterPro" id="IPR059242">
    <property type="entry name" value="mS23_dom"/>
</dbReference>
<dbReference type="GO" id="GO:0006412">
    <property type="term" value="P:translation"/>
    <property type="evidence" value="ECO:0007669"/>
    <property type="project" value="InterPro"/>
</dbReference>
<dbReference type="AlphaFoldDB" id="A0A6A4JS26"/>
<dbReference type="PANTHER" id="PTHR15925">
    <property type="entry name" value="MITOCHONDRIAL RIBOSOMAL PROTEIN S23"/>
    <property type="match status" value="1"/>
</dbReference>
<evidence type="ECO:0000256" key="5">
    <source>
        <dbReference type="ARBA" id="ARBA00023274"/>
    </source>
</evidence>
<feature type="domain" description="Small ribosomal subunit protein mS23 conserved" evidence="8">
    <location>
        <begin position="2"/>
        <end position="123"/>
    </location>
</feature>
<dbReference type="InterPro" id="IPR019520">
    <property type="entry name" value="Ribosomal_mS23_met"/>
</dbReference>
<evidence type="ECO:0000256" key="6">
    <source>
        <dbReference type="ARBA" id="ARBA00035137"/>
    </source>
</evidence>
<dbReference type="EMBL" id="WIXP02000013">
    <property type="protein sequence ID" value="KAF6200720.1"/>
    <property type="molecule type" value="Genomic_DNA"/>
</dbReference>
<comment type="similarity">
    <text evidence="2">Belongs to the mitochondrion-specific ribosomal protein mS23 family.</text>
</comment>
<keyword evidence="10" id="KW-1185">Reference proteome</keyword>
<name>A0A6A4JS26_APOLU</name>
<protein>
    <recommendedName>
        <fullName evidence="6">Small ribosomal subunit protein mS23</fullName>
    </recommendedName>
</protein>
<proteinExistence type="inferred from homology"/>
<evidence type="ECO:0000313" key="10">
    <source>
        <dbReference type="Proteomes" id="UP000466442"/>
    </source>
</evidence>
<keyword evidence="3" id="KW-0689">Ribosomal protein</keyword>
<accession>A0A6A4JS26</accession>
<evidence type="ECO:0000256" key="7">
    <source>
        <dbReference type="SAM" id="MobiDB-lite"/>
    </source>
</evidence>
<dbReference type="CDD" id="cd23701">
    <property type="entry name" value="At1g26750"/>
    <property type="match status" value="1"/>
</dbReference>
<comment type="subcellular location">
    <subcellularLocation>
        <location evidence="1">Mitochondrion</location>
    </subcellularLocation>
</comment>
<evidence type="ECO:0000256" key="4">
    <source>
        <dbReference type="ARBA" id="ARBA00023128"/>
    </source>
</evidence>
<dbReference type="GO" id="GO:0005739">
    <property type="term" value="C:mitochondrion"/>
    <property type="evidence" value="ECO:0007669"/>
    <property type="project" value="InterPro"/>
</dbReference>
<dbReference type="PANTHER" id="PTHR15925:SF2">
    <property type="entry name" value="SMALL RIBOSOMAL SUBUNIT PROTEIN MS23"/>
    <property type="match status" value="1"/>
</dbReference>
<dbReference type="GO" id="GO:0005840">
    <property type="term" value="C:ribosome"/>
    <property type="evidence" value="ECO:0007669"/>
    <property type="project" value="InterPro"/>
</dbReference>
<gene>
    <name evidence="9" type="ORF">GE061_005164</name>
</gene>
<dbReference type="InterPro" id="IPR023611">
    <property type="entry name" value="mS23_dom_met"/>
</dbReference>
<organism evidence="9 10">
    <name type="scientific">Apolygus lucorum</name>
    <name type="common">Small green plant bug</name>
    <name type="synonym">Lygocoris lucorum</name>
    <dbReference type="NCBI Taxonomy" id="248454"/>
    <lineage>
        <taxon>Eukaryota</taxon>
        <taxon>Metazoa</taxon>
        <taxon>Ecdysozoa</taxon>
        <taxon>Arthropoda</taxon>
        <taxon>Hexapoda</taxon>
        <taxon>Insecta</taxon>
        <taxon>Pterygota</taxon>
        <taxon>Neoptera</taxon>
        <taxon>Paraneoptera</taxon>
        <taxon>Hemiptera</taxon>
        <taxon>Heteroptera</taxon>
        <taxon>Panheteroptera</taxon>
        <taxon>Cimicomorpha</taxon>
        <taxon>Miridae</taxon>
        <taxon>Mirini</taxon>
        <taxon>Apolygus</taxon>
    </lineage>
</organism>
<dbReference type="Pfam" id="PF10484">
    <property type="entry name" value="MRP-S23"/>
    <property type="match status" value="1"/>
</dbReference>
<feature type="compositionally biased region" description="Basic and acidic residues" evidence="7">
    <location>
        <begin position="130"/>
        <end position="140"/>
    </location>
</feature>